<comment type="subcellular location">
    <subcellularLocation>
        <location evidence="1">Cell membrane</location>
        <topology evidence="1">Multi-pass membrane protein</topology>
    </subcellularLocation>
</comment>
<feature type="transmembrane region" description="Helical" evidence="6">
    <location>
        <begin position="85"/>
        <end position="106"/>
    </location>
</feature>
<dbReference type="PANTHER" id="PTHR36115">
    <property type="entry name" value="PROLINE-RICH ANTIGEN HOMOLOG-RELATED"/>
    <property type="match status" value="1"/>
</dbReference>
<dbReference type="InterPro" id="IPR051791">
    <property type="entry name" value="Pra-immunoreactive"/>
</dbReference>
<evidence type="ECO:0000256" key="3">
    <source>
        <dbReference type="ARBA" id="ARBA00022692"/>
    </source>
</evidence>
<feature type="transmembrane region" description="Helical" evidence="6">
    <location>
        <begin position="112"/>
        <end position="131"/>
    </location>
</feature>
<dbReference type="EMBL" id="JAHWDF010000013">
    <property type="protein sequence ID" value="MBW2962541.1"/>
    <property type="molecule type" value="Genomic_DNA"/>
</dbReference>
<evidence type="ECO:0000313" key="8">
    <source>
        <dbReference type="EMBL" id="MBW2962541.1"/>
    </source>
</evidence>
<evidence type="ECO:0000256" key="1">
    <source>
        <dbReference type="ARBA" id="ARBA00004651"/>
    </source>
</evidence>
<dbReference type="InterPro" id="IPR010432">
    <property type="entry name" value="RDD"/>
</dbReference>
<proteinExistence type="predicted"/>
<evidence type="ECO:0000259" key="7">
    <source>
        <dbReference type="Pfam" id="PF06271"/>
    </source>
</evidence>
<accession>A0ABS6W3V4</accession>
<keyword evidence="3 6" id="KW-0812">Transmembrane</keyword>
<protein>
    <submittedName>
        <fullName evidence="8">RDD family protein</fullName>
    </submittedName>
</protein>
<evidence type="ECO:0000256" key="2">
    <source>
        <dbReference type="ARBA" id="ARBA00022475"/>
    </source>
</evidence>
<name>A0ABS6W3V4_9FLAO</name>
<feature type="domain" description="RDD" evidence="7">
    <location>
        <begin position="73"/>
        <end position="179"/>
    </location>
</feature>
<dbReference type="Pfam" id="PF06271">
    <property type="entry name" value="RDD"/>
    <property type="match status" value="1"/>
</dbReference>
<dbReference type="Proteomes" id="UP000719267">
    <property type="component" value="Unassembled WGS sequence"/>
</dbReference>
<evidence type="ECO:0000256" key="6">
    <source>
        <dbReference type="SAM" id="Phobius"/>
    </source>
</evidence>
<sequence>MENEFKKVMSERTDQELIKIVTVERERYNPTAIEAADLEIEKRNIDTAEFEKIKEKATVDKEQKQKVDSNVVGSGTRFINFLIDFFVWLVLASLIIFIIGLFVPVITENQGILTLLVYILFFGSFIGYYAIMEIKFQKTVGKFVTKTKVVTMNGEKPENGEIIARTFCRLIPFDRLSFLVVKNGIHDFLSKTKVVKDTAE</sequence>
<keyword evidence="5 6" id="KW-0472">Membrane</keyword>
<dbReference type="PANTHER" id="PTHR36115:SF4">
    <property type="entry name" value="MEMBRANE PROTEIN"/>
    <property type="match status" value="1"/>
</dbReference>
<dbReference type="RefSeq" id="WP_219040822.1">
    <property type="nucleotide sequence ID" value="NZ_JAHWDF010000013.1"/>
</dbReference>
<evidence type="ECO:0000256" key="5">
    <source>
        <dbReference type="ARBA" id="ARBA00023136"/>
    </source>
</evidence>
<organism evidence="8 9">
    <name type="scientific">Mesonia aestuariivivens</name>
    <dbReference type="NCBI Taxonomy" id="2796128"/>
    <lineage>
        <taxon>Bacteria</taxon>
        <taxon>Pseudomonadati</taxon>
        <taxon>Bacteroidota</taxon>
        <taxon>Flavobacteriia</taxon>
        <taxon>Flavobacteriales</taxon>
        <taxon>Flavobacteriaceae</taxon>
        <taxon>Mesonia</taxon>
    </lineage>
</organism>
<reference evidence="8 9" key="1">
    <citation type="submission" date="2021-07" db="EMBL/GenBank/DDBJ databases">
        <title>Mesonia aestuariivivens sp. nov., isolated from a tidal flat.</title>
        <authorList>
            <person name="Kim Y.-O."/>
            <person name="Yoon J.-H."/>
        </authorList>
    </citation>
    <scope>NUCLEOTIDE SEQUENCE [LARGE SCALE GENOMIC DNA]</scope>
    <source>
        <strain evidence="8 9">JHPTF-M18</strain>
    </source>
</reference>
<keyword evidence="4 6" id="KW-1133">Transmembrane helix</keyword>
<gene>
    <name evidence="8" type="ORF">KW502_12120</name>
</gene>
<evidence type="ECO:0000313" key="9">
    <source>
        <dbReference type="Proteomes" id="UP000719267"/>
    </source>
</evidence>
<keyword evidence="9" id="KW-1185">Reference proteome</keyword>
<keyword evidence="2" id="KW-1003">Cell membrane</keyword>
<evidence type="ECO:0000256" key="4">
    <source>
        <dbReference type="ARBA" id="ARBA00022989"/>
    </source>
</evidence>
<comment type="caution">
    <text evidence="8">The sequence shown here is derived from an EMBL/GenBank/DDBJ whole genome shotgun (WGS) entry which is preliminary data.</text>
</comment>